<keyword evidence="1 3" id="KW-0560">Oxidoreductase</keyword>
<dbReference type="Proteomes" id="UP000002613">
    <property type="component" value="Chromosome"/>
</dbReference>
<proteinExistence type="predicted"/>
<dbReference type="AlphaFoldDB" id="D3RYI1"/>
<feature type="domain" description="Cysteine-rich" evidence="2">
    <location>
        <begin position="2"/>
        <end position="80"/>
    </location>
</feature>
<gene>
    <name evidence="3" type="ordered locus">Ferp_1393</name>
</gene>
<protein>
    <submittedName>
        <fullName evidence="3">CoB--CoM heterodisulfide reductase</fullName>
        <ecNumber evidence="3">1.8.98.1</ecNumber>
    </submittedName>
</protein>
<dbReference type="GeneID" id="8778910"/>
<dbReference type="EMBL" id="CP001899">
    <property type="protein sequence ID" value="ADC65544.1"/>
    <property type="molecule type" value="Genomic_DNA"/>
</dbReference>
<dbReference type="PANTHER" id="PTHR42947">
    <property type="entry name" value="COB--COM HETERODISULFIDE REDUCTASE SUBUNIT B 1"/>
    <property type="match status" value="1"/>
</dbReference>
<dbReference type="RefSeq" id="WP_012965887.1">
    <property type="nucleotide sequence ID" value="NC_013849.1"/>
</dbReference>
<keyword evidence="4" id="KW-1185">Reference proteome</keyword>
<evidence type="ECO:0000256" key="1">
    <source>
        <dbReference type="ARBA" id="ARBA00023002"/>
    </source>
</evidence>
<accession>D3RYI1</accession>
<dbReference type="InterPro" id="IPR004017">
    <property type="entry name" value="Cys_rich_dom"/>
</dbReference>
<dbReference type="Pfam" id="PF02754">
    <property type="entry name" value="CCG"/>
    <property type="match status" value="2"/>
</dbReference>
<dbReference type="PANTHER" id="PTHR42947:SF1">
    <property type="entry name" value="COB--COM HETERODISULFIDE REDUCTASE SUBUNIT B 1"/>
    <property type="match status" value="1"/>
</dbReference>
<evidence type="ECO:0000313" key="3">
    <source>
        <dbReference type="EMBL" id="ADC65544.1"/>
    </source>
</evidence>
<evidence type="ECO:0000259" key="2">
    <source>
        <dbReference type="Pfam" id="PF02754"/>
    </source>
</evidence>
<dbReference type="HOGENOM" id="CLU_052147_1_0_2"/>
<evidence type="ECO:0000313" key="4">
    <source>
        <dbReference type="Proteomes" id="UP000002613"/>
    </source>
</evidence>
<dbReference type="KEGG" id="fpl:Ferp_1393"/>
<reference evidence="4" key="1">
    <citation type="submission" date="2010-02" db="EMBL/GenBank/DDBJ databases">
        <title>Complete sequence of Ferroglobus placidus DSM 10642.</title>
        <authorList>
            <consortium name="US DOE Joint Genome Institute"/>
            <person name="Lucas S."/>
            <person name="Copeland A."/>
            <person name="Lapidus A."/>
            <person name="Cheng J.-F."/>
            <person name="Bruce D."/>
            <person name="Goodwin L."/>
            <person name="Pitluck S."/>
            <person name="Saunders E."/>
            <person name="Brettin T."/>
            <person name="Detter J.C."/>
            <person name="Han C."/>
            <person name="Tapia R."/>
            <person name="Larimer F."/>
            <person name="Land M."/>
            <person name="Hauser L."/>
            <person name="Kyrpides N."/>
            <person name="Ivanova N."/>
            <person name="Holmes D."/>
            <person name="Lovley D."/>
            <person name="Kyrpides N."/>
            <person name="Anderson I.J."/>
            <person name="Woyke T."/>
        </authorList>
    </citation>
    <scope>NUCLEOTIDE SEQUENCE [LARGE SCALE GENOMIC DNA]</scope>
    <source>
        <strain evidence="4">DSM 10642 / AEDII12DO</strain>
    </source>
</reference>
<dbReference type="STRING" id="589924.Ferp_1393"/>
<dbReference type="PaxDb" id="589924-Ferp_1393"/>
<dbReference type="OrthoDB" id="144689at2157"/>
<feature type="domain" description="Cysteine-rich" evidence="2">
    <location>
        <begin position="120"/>
        <end position="211"/>
    </location>
</feature>
<reference evidence="3 4" key="2">
    <citation type="journal article" date="2011" name="Stand. Genomic Sci.">
        <title>Complete genome sequence of Ferroglobus placidus AEDII12DO.</title>
        <authorList>
            <person name="Anderson I."/>
            <person name="Risso C."/>
            <person name="Holmes D."/>
            <person name="Lucas S."/>
            <person name="Copeland A."/>
            <person name="Lapidus A."/>
            <person name="Cheng J.F."/>
            <person name="Bruce D."/>
            <person name="Goodwin L."/>
            <person name="Pitluck S."/>
            <person name="Saunders E."/>
            <person name="Brettin T."/>
            <person name="Detter J.C."/>
            <person name="Han C."/>
            <person name="Tapia R."/>
            <person name="Larimer F."/>
            <person name="Land M."/>
            <person name="Hauser L."/>
            <person name="Woyke T."/>
            <person name="Lovley D."/>
            <person name="Kyrpides N."/>
            <person name="Ivanova N."/>
        </authorList>
    </citation>
    <scope>NUCLEOTIDE SEQUENCE [LARGE SCALE GENOMIC DNA]</scope>
    <source>
        <strain evidence="4">DSM 10642 / AEDII12DO</strain>
    </source>
</reference>
<dbReference type="GO" id="GO:0051912">
    <property type="term" value="F:CoB--CoM heterodisulfide reductase activity"/>
    <property type="evidence" value="ECO:0007669"/>
    <property type="project" value="UniProtKB-EC"/>
</dbReference>
<name>D3RYI1_FERPA</name>
<dbReference type="InterPro" id="IPR051278">
    <property type="entry name" value="HdrB/HdrD_reductase"/>
</dbReference>
<dbReference type="eggNOG" id="arCOG00338">
    <property type="taxonomic scope" value="Archaea"/>
</dbReference>
<sequence>MKFFPGCMIHNRYPGIEKSVYYVFSVLGIEISPLEGSSCCPAPAITKSVSEEMWREVAERNLNLSDETIMTACNGCFTTLLEVGNEIGKDVRHFAEFLYRDVGVEEIRKKISKKLNLRLAAHYGCHFFRPAEKKGIDSAERPKILDELIKAVGAESVDYRTKYMCCGGGGGVRAAATEVARELLEMKLEGVKEAEVDAIVVICPLCLFQFDTGQKELEKEGKFFGIPAIHYAQLLAIAMGMDVDEAGLEAHEIITQELYEKLLMGES</sequence>
<organism evidence="3 4">
    <name type="scientific">Ferroglobus placidus (strain DSM 10642 / AEDII12DO)</name>
    <dbReference type="NCBI Taxonomy" id="589924"/>
    <lineage>
        <taxon>Archaea</taxon>
        <taxon>Methanobacteriati</taxon>
        <taxon>Methanobacteriota</taxon>
        <taxon>Archaeoglobi</taxon>
        <taxon>Archaeoglobales</taxon>
        <taxon>Archaeoglobaceae</taxon>
        <taxon>Ferroglobus</taxon>
    </lineage>
</organism>
<dbReference type="EC" id="1.8.98.1" evidence="3"/>